<dbReference type="InterPro" id="IPR010620">
    <property type="entry name" value="SBBP_repeat"/>
</dbReference>
<evidence type="ECO:0008006" key="3">
    <source>
        <dbReference type="Google" id="ProtNLM"/>
    </source>
</evidence>
<proteinExistence type="predicted"/>
<sequence>MNKIYLLLFIFFLPLLSAQNQIKIDWNTFSGSRYEDYGRSVAIDHKGNIYITGKSLDTWGKPLKSHTGKSDIFIAKYSPAGILMWNTFIGAANEYDDVAGIVVDQEGNVYIAGKSVASWGDPLRPYAGWQDVFLAKFDTNGKLCWNTFVGSKDSDQTAEFGNTLVVDHQGNIYVTGRSYHSWGKPINKHYKAFDTFIAKFTTDGTLLWNTFMGCHDSDVTGGIAIDSMGNTYVTGYSYASWGEPIHPHSSFFISEIFVAKIDSSGKREWNTFMGSTDYDSGFGIAVGQHGVYVSGFSCKTWGNPIRPHVGQGDEGECDIFVAKLDLNGVRQWNTFLGSKNHDDRSYSISVAKDSLFVSGSSWGAWGDPLEPHKGRRDGVLAKLDLKGNMLWHTFIGSQEIESIASIVHKDDKCYIVGSSSTSWASPKTPFSGDYDAYLLVLQLLQLK</sequence>
<dbReference type="SUPFAM" id="SSF101898">
    <property type="entry name" value="NHL repeat"/>
    <property type="match status" value="1"/>
</dbReference>
<accession>A0A5S9F435</accession>
<dbReference type="Pfam" id="PF06739">
    <property type="entry name" value="SBBP"/>
    <property type="match status" value="2"/>
</dbReference>
<dbReference type="EMBL" id="AP019860">
    <property type="protein sequence ID" value="BBM83802.1"/>
    <property type="molecule type" value="Genomic_DNA"/>
</dbReference>
<name>A0A5S9F435_UABAM</name>
<dbReference type="PANTHER" id="PTHR35580">
    <property type="entry name" value="CELL SURFACE GLYCOPROTEIN (S-LAYER PROTEIN)-LIKE PROTEIN"/>
    <property type="match status" value="1"/>
</dbReference>
<dbReference type="Gene3D" id="2.120.10.30">
    <property type="entry name" value="TolB, C-terminal domain"/>
    <property type="match status" value="1"/>
</dbReference>
<dbReference type="KEGG" id="uam:UABAM_02157"/>
<dbReference type="Proteomes" id="UP000326354">
    <property type="component" value="Chromosome"/>
</dbReference>
<reference evidence="1 2" key="1">
    <citation type="submission" date="2019-08" db="EMBL/GenBank/DDBJ databases">
        <title>Complete genome sequence of Candidatus Uab amorphum.</title>
        <authorList>
            <person name="Shiratori T."/>
            <person name="Suzuki S."/>
            <person name="Kakizawa Y."/>
            <person name="Ishida K."/>
        </authorList>
    </citation>
    <scope>NUCLEOTIDE SEQUENCE [LARGE SCALE GENOMIC DNA]</scope>
    <source>
        <strain evidence="1 2">SRT547</strain>
    </source>
</reference>
<evidence type="ECO:0000313" key="1">
    <source>
        <dbReference type="EMBL" id="BBM83802.1"/>
    </source>
</evidence>
<dbReference type="OrthoDB" id="253958at2"/>
<dbReference type="RefSeq" id="WP_151967986.1">
    <property type="nucleotide sequence ID" value="NZ_AP019860.1"/>
</dbReference>
<keyword evidence="2" id="KW-1185">Reference proteome</keyword>
<dbReference type="InterPro" id="IPR011042">
    <property type="entry name" value="6-blade_b-propeller_TolB-like"/>
</dbReference>
<evidence type="ECO:0000313" key="2">
    <source>
        <dbReference type="Proteomes" id="UP000326354"/>
    </source>
</evidence>
<gene>
    <name evidence="1" type="ORF">UABAM_02157</name>
</gene>
<dbReference type="InterPro" id="IPR052918">
    <property type="entry name" value="Motility_Chemotaxis_Reg"/>
</dbReference>
<protein>
    <recommendedName>
        <fullName evidence="3">Beta-propeller repeat protein</fullName>
    </recommendedName>
</protein>
<dbReference type="PANTHER" id="PTHR35580:SF1">
    <property type="entry name" value="PHYTASE-LIKE DOMAIN-CONTAINING PROTEIN"/>
    <property type="match status" value="1"/>
</dbReference>
<dbReference type="AlphaFoldDB" id="A0A5S9F435"/>
<organism evidence="1 2">
    <name type="scientific">Uabimicrobium amorphum</name>
    <dbReference type="NCBI Taxonomy" id="2596890"/>
    <lineage>
        <taxon>Bacteria</taxon>
        <taxon>Pseudomonadati</taxon>
        <taxon>Planctomycetota</taxon>
        <taxon>Candidatus Uabimicrobiia</taxon>
        <taxon>Candidatus Uabimicrobiales</taxon>
        <taxon>Candidatus Uabimicrobiaceae</taxon>
        <taxon>Candidatus Uabimicrobium</taxon>
    </lineage>
</organism>